<accession>A0A0N4WDJ6</accession>
<sequence>MSYSIHRYTLSASSNDHVIPSMSLSVHTRSHCALLLSLYLKFFSMRYLLGLAFYILHSFDPRDLPPSAPTLLDASANYTYIALQIPAIQAAFQ</sequence>
<feature type="transmembrane region" description="Helical" evidence="1">
    <location>
        <begin position="32"/>
        <end position="56"/>
    </location>
</feature>
<dbReference type="OrthoDB" id="6703957at2759"/>
<evidence type="ECO:0000256" key="1">
    <source>
        <dbReference type="SAM" id="Phobius"/>
    </source>
</evidence>
<keyword evidence="1" id="KW-0812">Transmembrane</keyword>
<dbReference type="AlphaFoldDB" id="A0A0N4WDJ6"/>
<organism evidence="4">
    <name type="scientific">Haemonchus placei</name>
    <name type="common">Barber's pole worm</name>
    <dbReference type="NCBI Taxonomy" id="6290"/>
    <lineage>
        <taxon>Eukaryota</taxon>
        <taxon>Metazoa</taxon>
        <taxon>Ecdysozoa</taxon>
        <taxon>Nematoda</taxon>
        <taxon>Chromadorea</taxon>
        <taxon>Rhabditida</taxon>
        <taxon>Rhabditina</taxon>
        <taxon>Rhabditomorpha</taxon>
        <taxon>Strongyloidea</taxon>
        <taxon>Trichostrongylidae</taxon>
        <taxon>Haemonchus</taxon>
    </lineage>
</organism>
<reference evidence="2 3" key="2">
    <citation type="submission" date="2018-11" db="EMBL/GenBank/DDBJ databases">
        <authorList>
            <consortium name="Pathogen Informatics"/>
        </authorList>
    </citation>
    <scope>NUCLEOTIDE SEQUENCE [LARGE SCALE GENOMIC DNA]</scope>
    <source>
        <strain evidence="2 3">MHpl1</strain>
    </source>
</reference>
<gene>
    <name evidence="2" type="ORF">HPLM_LOCUS8651</name>
</gene>
<proteinExistence type="predicted"/>
<evidence type="ECO:0000313" key="4">
    <source>
        <dbReference type="WBParaSite" id="HPLM_0000865901-mRNA-1"/>
    </source>
</evidence>
<reference evidence="4" key="1">
    <citation type="submission" date="2017-02" db="UniProtKB">
        <authorList>
            <consortium name="WormBaseParasite"/>
        </authorList>
    </citation>
    <scope>IDENTIFICATION</scope>
</reference>
<evidence type="ECO:0000313" key="2">
    <source>
        <dbReference type="EMBL" id="VDO35468.1"/>
    </source>
</evidence>
<dbReference type="EMBL" id="UZAF01016905">
    <property type="protein sequence ID" value="VDO35468.1"/>
    <property type="molecule type" value="Genomic_DNA"/>
</dbReference>
<dbReference type="Proteomes" id="UP000268014">
    <property type="component" value="Unassembled WGS sequence"/>
</dbReference>
<keyword evidence="3" id="KW-1185">Reference proteome</keyword>
<protein>
    <submittedName>
        <fullName evidence="2 4">Uncharacterized protein</fullName>
    </submittedName>
</protein>
<evidence type="ECO:0000313" key="3">
    <source>
        <dbReference type="Proteomes" id="UP000268014"/>
    </source>
</evidence>
<dbReference type="WBParaSite" id="HPLM_0000865901-mRNA-1">
    <property type="protein sequence ID" value="HPLM_0000865901-mRNA-1"/>
    <property type="gene ID" value="HPLM_0000865901"/>
</dbReference>
<name>A0A0N4WDJ6_HAEPC</name>
<keyword evidence="1" id="KW-1133">Transmembrane helix</keyword>
<keyword evidence="1" id="KW-0472">Membrane</keyword>